<evidence type="ECO:0000256" key="1">
    <source>
        <dbReference type="ARBA" id="ARBA00022499"/>
    </source>
</evidence>
<dbReference type="SUPFAM" id="SSF54236">
    <property type="entry name" value="Ubiquitin-like"/>
    <property type="match status" value="1"/>
</dbReference>
<gene>
    <name evidence="6" type="primary">RPS27A</name>
    <name evidence="6" type="ORF">IE077_004607</name>
</gene>
<evidence type="ECO:0000256" key="4">
    <source>
        <dbReference type="ARBA" id="ARBA00023274"/>
    </source>
</evidence>
<evidence type="ECO:0000259" key="5">
    <source>
        <dbReference type="SMART" id="SM01402"/>
    </source>
</evidence>
<keyword evidence="4" id="KW-0687">Ribonucleoprotein</keyword>
<dbReference type="SUPFAM" id="SSF57829">
    <property type="entry name" value="Zn-binding ribosomal proteins"/>
    <property type="match status" value="1"/>
</dbReference>
<organism evidence="6 7">
    <name type="scientific">Cardiosporidium cionae</name>
    <dbReference type="NCBI Taxonomy" id="476202"/>
    <lineage>
        <taxon>Eukaryota</taxon>
        <taxon>Sar</taxon>
        <taxon>Alveolata</taxon>
        <taxon>Apicomplexa</taxon>
        <taxon>Aconoidasida</taxon>
        <taxon>Nephromycida</taxon>
        <taxon>Cardiosporidium</taxon>
    </lineage>
</organism>
<evidence type="ECO:0000313" key="7">
    <source>
        <dbReference type="Proteomes" id="UP000823046"/>
    </source>
</evidence>
<keyword evidence="3" id="KW-0689">Ribosomal protein</keyword>
<keyword evidence="1" id="KW-1017">Isopeptide bond</keyword>
<name>A0ABQ7JE63_9APIC</name>
<dbReference type="SMART" id="SM01402">
    <property type="entry name" value="Ribosomal_S27"/>
    <property type="match status" value="1"/>
</dbReference>
<evidence type="ECO:0000256" key="3">
    <source>
        <dbReference type="ARBA" id="ARBA00022980"/>
    </source>
</evidence>
<dbReference type="Proteomes" id="UP000823046">
    <property type="component" value="Unassembled WGS sequence"/>
</dbReference>
<evidence type="ECO:0000313" key="6">
    <source>
        <dbReference type="EMBL" id="KAF8822308.1"/>
    </source>
</evidence>
<dbReference type="InterPro" id="IPR029071">
    <property type="entry name" value="Ubiquitin-like_domsf"/>
</dbReference>
<dbReference type="InterPro" id="IPR011332">
    <property type="entry name" value="Ribosomal_zn-bd"/>
</dbReference>
<dbReference type="Pfam" id="PF01599">
    <property type="entry name" value="Ribosomal_S27"/>
    <property type="match status" value="1"/>
</dbReference>
<comment type="caution">
    <text evidence="6">The sequence shown here is derived from an EMBL/GenBank/DDBJ whole genome shotgun (WGS) entry which is preliminary data.</text>
</comment>
<dbReference type="EMBL" id="JADAQX010000065">
    <property type="protein sequence ID" value="KAF8822308.1"/>
    <property type="molecule type" value="Genomic_DNA"/>
</dbReference>
<sequence>MRIDYDSQRLLCGIHPLNDLDTLEEADVQSESTLVQCIELLGGAKKRKKKNFAKPKKGKHKKKKVKLAVLKLYKVDGNDQITRLRKECPMSSCGPGVFMALHRNRSYCGRCGGTFVSSTPAS</sequence>
<dbReference type="InterPro" id="IPR038582">
    <property type="entry name" value="Ribosomal_eS31_euk-type_sf"/>
</dbReference>
<protein>
    <submittedName>
        <fullName evidence="6">Ribosomal-ubiquitin protein RPS27A</fullName>
    </submittedName>
</protein>
<keyword evidence="2" id="KW-0862">Zinc</keyword>
<reference evidence="6 7" key="1">
    <citation type="journal article" date="2020" name="bioRxiv">
        <title>Metabolic contributions of an alphaproteobacterial endosymbiont in the apicomplexan Cardiosporidium cionae.</title>
        <authorList>
            <person name="Hunter E.S."/>
            <person name="Paight C.J."/>
            <person name="Lane C.E."/>
        </authorList>
    </citation>
    <scope>NUCLEOTIDE SEQUENCE [LARGE SCALE GENOMIC DNA]</scope>
    <source>
        <strain evidence="6">ESH_2018</strain>
    </source>
</reference>
<evidence type="ECO:0000256" key="2">
    <source>
        <dbReference type="ARBA" id="ARBA00022833"/>
    </source>
</evidence>
<feature type="domain" description="Small ribosomal subunit protein eS31" evidence="5">
    <location>
        <begin position="69"/>
        <end position="114"/>
    </location>
</feature>
<dbReference type="Gene3D" id="6.20.50.150">
    <property type="match status" value="1"/>
</dbReference>
<dbReference type="InterPro" id="IPR002906">
    <property type="entry name" value="Ribosomal_eS31"/>
</dbReference>
<proteinExistence type="predicted"/>
<accession>A0ABQ7JE63</accession>
<keyword evidence="7" id="KW-1185">Reference proteome</keyword>